<evidence type="ECO:0000313" key="5">
    <source>
        <dbReference type="Proteomes" id="UP000033551"/>
    </source>
</evidence>
<feature type="compositionally biased region" description="Gly residues" evidence="2">
    <location>
        <begin position="81"/>
        <end position="112"/>
    </location>
</feature>
<dbReference type="Gene3D" id="1.10.287.110">
    <property type="entry name" value="DnaJ domain"/>
    <property type="match status" value="1"/>
</dbReference>
<feature type="domain" description="J" evidence="3">
    <location>
        <begin position="7"/>
        <end position="71"/>
    </location>
</feature>
<dbReference type="Proteomes" id="UP000033551">
    <property type="component" value="Unassembled WGS sequence"/>
</dbReference>
<keyword evidence="5" id="KW-1185">Reference proteome</keyword>
<dbReference type="Pfam" id="PF00226">
    <property type="entry name" value="DnaJ"/>
    <property type="match status" value="1"/>
</dbReference>
<accession>A0A0F4JYC9</accession>
<name>A0A0F4JYC9_9ACTN</name>
<feature type="region of interest" description="Disordered" evidence="2">
    <location>
        <begin position="75"/>
        <end position="112"/>
    </location>
</feature>
<dbReference type="GO" id="GO:0042026">
    <property type="term" value="P:protein refolding"/>
    <property type="evidence" value="ECO:0007669"/>
    <property type="project" value="TreeGrafter"/>
</dbReference>
<dbReference type="PRINTS" id="PR00625">
    <property type="entry name" value="JDOMAIN"/>
</dbReference>
<proteinExistence type="predicted"/>
<dbReference type="AlphaFoldDB" id="A0A0F4JYC9"/>
<dbReference type="SMART" id="SM00271">
    <property type="entry name" value="DnaJ"/>
    <property type="match status" value="1"/>
</dbReference>
<evidence type="ECO:0000259" key="3">
    <source>
        <dbReference type="PROSITE" id="PS50076"/>
    </source>
</evidence>
<dbReference type="PROSITE" id="PS50076">
    <property type="entry name" value="DNAJ_2"/>
    <property type="match status" value="1"/>
</dbReference>
<dbReference type="CDD" id="cd06257">
    <property type="entry name" value="DnaJ"/>
    <property type="match status" value="1"/>
</dbReference>
<keyword evidence="1" id="KW-0143">Chaperone</keyword>
<evidence type="ECO:0000313" key="4">
    <source>
        <dbReference type="EMBL" id="KJY38854.1"/>
    </source>
</evidence>
<feature type="non-terminal residue" evidence="4">
    <location>
        <position position="112"/>
    </location>
</feature>
<dbReference type="RefSeq" id="WP_045945731.1">
    <property type="nucleotide sequence ID" value="NZ_JZWV01000046.1"/>
</dbReference>
<comment type="caution">
    <text evidence="4">The sequence shown here is derived from an EMBL/GenBank/DDBJ whole genome shotgun (WGS) entry which is preliminary data.</text>
</comment>
<dbReference type="InterPro" id="IPR018253">
    <property type="entry name" value="DnaJ_domain_CS"/>
</dbReference>
<dbReference type="PANTHER" id="PTHR43096">
    <property type="entry name" value="DNAJ HOMOLOG 1, MITOCHONDRIAL-RELATED"/>
    <property type="match status" value="1"/>
</dbReference>
<gene>
    <name evidence="4" type="ORF">VR44_02725</name>
</gene>
<dbReference type="PANTHER" id="PTHR43096:SF52">
    <property type="entry name" value="DNAJ HOMOLOG 1, MITOCHONDRIAL-RELATED"/>
    <property type="match status" value="1"/>
</dbReference>
<reference evidence="4 5" key="1">
    <citation type="submission" date="2015-02" db="EMBL/GenBank/DDBJ databases">
        <authorList>
            <person name="Ju K.-S."/>
            <person name="Doroghazi J.R."/>
            <person name="Metcalf W."/>
        </authorList>
    </citation>
    <scope>NUCLEOTIDE SEQUENCE [LARGE SCALE GENOMIC DNA]</scope>
    <source>
        <strain evidence="4 5">NRRL ISP-5550</strain>
    </source>
</reference>
<protein>
    <submittedName>
        <fullName evidence="4">Molecular chaperone DnaJ</fullName>
    </submittedName>
</protein>
<dbReference type="PATRIC" id="fig|68223.7.peg.6786"/>
<evidence type="ECO:0000256" key="1">
    <source>
        <dbReference type="ARBA" id="ARBA00023186"/>
    </source>
</evidence>
<dbReference type="InterPro" id="IPR036869">
    <property type="entry name" value="J_dom_sf"/>
</dbReference>
<dbReference type="GO" id="GO:0005737">
    <property type="term" value="C:cytoplasm"/>
    <property type="evidence" value="ECO:0007669"/>
    <property type="project" value="TreeGrafter"/>
</dbReference>
<evidence type="ECO:0000256" key="2">
    <source>
        <dbReference type="SAM" id="MobiDB-lite"/>
    </source>
</evidence>
<dbReference type="PROSITE" id="PS00636">
    <property type="entry name" value="DNAJ_1"/>
    <property type="match status" value="1"/>
</dbReference>
<dbReference type="GO" id="GO:0051082">
    <property type="term" value="F:unfolded protein binding"/>
    <property type="evidence" value="ECO:0007669"/>
    <property type="project" value="TreeGrafter"/>
</dbReference>
<dbReference type="EMBL" id="JZWV01000046">
    <property type="protein sequence ID" value="KJY38854.1"/>
    <property type="molecule type" value="Genomic_DNA"/>
</dbReference>
<organism evidence="4 5">
    <name type="scientific">Streptomyces katrae</name>
    <dbReference type="NCBI Taxonomy" id="68223"/>
    <lineage>
        <taxon>Bacteria</taxon>
        <taxon>Bacillati</taxon>
        <taxon>Actinomycetota</taxon>
        <taxon>Actinomycetes</taxon>
        <taxon>Kitasatosporales</taxon>
        <taxon>Streptomycetaceae</taxon>
        <taxon>Streptomyces</taxon>
    </lineage>
</organism>
<sequence>MAASKRDYYDVLGVPRNAGAEEIQRAYRNLARRWHPDLNKDPEAEERFKEISEAYEVLSDPENRKRYDHFGHAWQQAGKGSAPGPGGPFGGGGGRRVYVNTGGGPGLGGGFD</sequence>
<dbReference type="SUPFAM" id="SSF46565">
    <property type="entry name" value="Chaperone J-domain"/>
    <property type="match status" value="1"/>
</dbReference>
<dbReference type="OrthoDB" id="9779889at2"/>
<dbReference type="InterPro" id="IPR001623">
    <property type="entry name" value="DnaJ_domain"/>
</dbReference>